<dbReference type="InterPro" id="IPR011629">
    <property type="entry name" value="CobW-like_C"/>
</dbReference>
<dbReference type="CDD" id="cd03112">
    <property type="entry name" value="CobW-like"/>
    <property type="match status" value="1"/>
</dbReference>
<dbReference type="AlphaFoldDB" id="A0A1G8YG23"/>
<dbReference type="Pfam" id="PF02492">
    <property type="entry name" value="cobW"/>
    <property type="match status" value="1"/>
</dbReference>
<dbReference type="Pfam" id="PF07683">
    <property type="entry name" value="CobW_C"/>
    <property type="match status" value="1"/>
</dbReference>
<dbReference type="GO" id="GO:0016787">
    <property type="term" value="F:hydrolase activity"/>
    <property type="evidence" value="ECO:0007669"/>
    <property type="project" value="UniProtKB-KW"/>
</dbReference>
<evidence type="ECO:0000256" key="1">
    <source>
        <dbReference type="ARBA" id="ARBA00022741"/>
    </source>
</evidence>
<evidence type="ECO:0000256" key="3">
    <source>
        <dbReference type="ARBA" id="ARBA00023186"/>
    </source>
</evidence>
<dbReference type="GO" id="GO:0000166">
    <property type="term" value="F:nucleotide binding"/>
    <property type="evidence" value="ECO:0007669"/>
    <property type="project" value="UniProtKB-KW"/>
</dbReference>
<feature type="compositionally biased region" description="Basic and acidic residues" evidence="6">
    <location>
        <begin position="416"/>
        <end position="426"/>
    </location>
</feature>
<organism evidence="8 9">
    <name type="scientific">Natronorubrum texcoconense</name>
    <dbReference type="NCBI Taxonomy" id="1095776"/>
    <lineage>
        <taxon>Archaea</taxon>
        <taxon>Methanobacteriati</taxon>
        <taxon>Methanobacteriota</taxon>
        <taxon>Stenosarchaea group</taxon>
        <taxon>Halobacteria</taxon>
        <taxon>Halobacteriales</taxon>
        <taxon>Natrialbaceae</taxon>
        <taxon>Natronorubrum</taxon>
    </lineage>
</organism>
<dbReference type="EMBL" id="FNFE01000002">
    <property type="protein sequence ID" value="SDK01772.1"/>
    <property type="molecule type" value="Genomic_DNA"/>
</dbReference>
<comment type="similarity">
    <text evidence="4">Belongs to the SIMIBI class G3E GTPase family. ZNG1 subfamily.</text>
</comment>
<evidence type="ECO:0000313" key="8">
    <source>
        <dbReference type="EMBL" id="SDK01772.1"/>
    </source>
</evidence>
<dbReference type="Proteomes" id="UP000198882">
    <property type="component" value="Unassembled WGS sequence"/>
</dbReference>
<feature type="region of interest" description="Disordered" evidence="6">
    <location>
        <begin position="388"/>
        <end position="433"/>
    </location>
</feature>
<evidence type="ECO:0000256" key="2">
    <source>
        <dbReference type="ARBA" id="ARBA00022801"/>
    </source>
</evidence>
<evidence type="ECO:0000256" key="6">
    <source>
        <dbReference type="SAM" id="MobiDB-lite"/>
    </source>
</evidence>
<evidence type="ECO:0000256" key="4">
    <source>
        <dbReference type="ARBA" id="ARBA00034320"/>
    </source>
</evidence>
<keyword evidence="2" id="KW-0378">Hydrolase</keyword>
<evidence type="ECO:0000259" key="7">
    <source>
        <dbReference type="SMART" id="SM00833"/>
    </source>
</evidence>
<sequence>MPDNSIPVTVLSGILGAGKTTVLNHVLRESGDRELAVLVNDMGEVNVDAELVAESSDIADEDEELIELSNGCICCELRGDLLDAIGELSREREFDGIIVESTGVAEPLPVAQTLTLGFDQADLDPTEFYEETGIEPLEGCHLDTTVTVVDAHQFQAAMQSDELLDDDGTEKHLGDLVVEQVEFCDVLLLNKCDLVDDETLEEIEATLEVLQPRAEIVRTEHGRIDPERIVDTDRFDFEAASQSAGWIRELEQPHASAEEEHGVTSFVFEARRPFHPERFADLLDEFPDAVVRAKGHFWIASRGDDAFTLNVAGQSIRVGPGGQWIDSLPAEERREQLEDSPELEEIWHEEWGDRSIRLVVIGTEMDHESLQSDLVDCLVTEAELDADPSTFEDRFPTFEPPEEAAADDAVEGAEADGEHDHDHDATEELGIAD</sequence>
<dbReference type="InterPro" id="IPR036627">
    <property type="entry name" value="CobW-likC_sf"/>
</dbReference>
<dbReference type="Gene3D" id="3.30.1220.10">
    <property type="entry name" value="CobW-like, C-terminal domain"/>
    <property type="match status" value="1"/>
</dbReference>
<reference evidence="9" key="1">
    <citation type="submission" date="2016-10" db="EMBL/GenBank/DDBJ databases">
        <authorList>
            <person name="Varghese N."/>
            <person name="Submissions S."/>
        </authorList>
    </citation>
    <scope>NUCLEOTIDE SEQUENCE [LARGE SCALE GENOMIC DNA]</scope>
    <source>
        <strain evidence="9">B4,CECT 8067,JCM 17497</strain>
    </source>
</reference>
<dbReference type="RefSeq" id="WP_090305557.1">
    <property type="nucleotide sequence ID" value="NZ_FNFE01000002.1"/>
</dbReference>
<gene>
    <name evidence="8" type="ORF">SAMN04515672_2151</name>
</gene>
<keyword evidence="1" id="KW-0547">Nucleotide-binding</keyword>
<evidence type="ECO:0000256" key="5">
    <source>
        <dbReference type="ARBA" id="ARBA00049117"/>
    </source>
</evidence>
<evidence type="ECO:0000313" key="9">
    <source>
        <dbReference type="Proteomes" id="UP000198882"/>
    </source>
</evidence>
<keyword evidence="3" id="KW-0143">Chaperone</keyword>
<feature type="domain" description="CobW C-terminal" evidence="7">
    <location>
        <begin position="263"/>
        <end position="378"/>
    </location>
</feature>
<accession>A0A1G8YG23</accession>
<dbReference type="PANTHER" id="PTHR43603">
    <property type="entry name" value="COBW DOMAIN-CONTAINING PROTEIN DDB_G0274527"/>
    <property type="match status" value="1"/>
</dbReference>
<dbReference type="STRING" id="1095776.SAMN04515672_2151"/>
<dbReference type="SUPFAM" id="SSF52540">
    <property type="entry name" value="P-loop containing nucleoside triphosphate hydrolases"/>
    <property type="match status" value="1"/>
</dbReference>
<dbReference type="InterPro" id="IPR051927">
    <property type="entry name" value="Zn_Chap_cDPG_Synth"/>
</dbReference>
<dbReference type="SMART" id="SM00833">
    <property type="entry name" value="CobW_C"/>
    <property type="match status" value="1"/>
</dbReference>
<keyword evidence="9" id="KW-1185">Reference proteome</keyword>
<dbReference type="InterPro" id="IPR027417">
    <property type="entry name" value="P-loop_NTPase"/>
</dbReference>
<protein>
    <submittedName>
        <fullName evidence="8">GTPase, G3E family</fullName>
    </submittedName>
</protein>
<comment type="catalytic activity">
    <reaction evidence="5">
        <text>GTP + H2O = GDP + phosphate + H(+)</text>
        <dbReference type="Rhea" id="RHEA:19669"/>
        <dbReference type="ChEBI" id="CHEBI:15377"/>
        <dbReference type="ChEBI" id="CHEBI:15378"/>
        <dbReference type="ChEBI" id="CHEBI:37565"/>
        <dbReference type="ChEBI" id="CHEBI:43474"/>
        <dbReference type="ChEBI" id="CHEBI:58189"/>
    </reaction>
    <physiologicalReaction direction="left-to-right" evidence="5">
        <dbReference type="Rhea" id="RHEA:19670"/>
    </physiologicalReaction>
</comment>
<dbReference type="InterPro" id="IPR003495">
    <property type="entry name" value="CobW/HypB/UreG_nucleotide-bd"/>
</dbReference>
<dbReference type="PANTHER" id="PTHR43603:SF1">
    <property type="entry name" value="ZINC-REGULATED GTPASE METALLOPROTEIN ACTIVATOR 1"/>
    <property type="match status" value="1"/>
</dbReference>
<feature type="compositionally biased region" description="Acidic residues" evidence="6">
    <location>
        <begin position="400"/>
        <end position="415"/>
    </location>
</feature>
<name>A0A1G8YG23_9EURY</name>
<proteinExistence type="inferred from homology"/>
<dbReference type="OrthoDB" id="359387at2157"/>
<dbReference type="Gene3D" id="3.40.50.300">
    <property type="entry name" value="P-loop containing nucleotide triphosphate hydrolases"/>
    <property type="match status" value="1"/>
</dbReference>